<feature type="transmembrane region" description="Helical" evidence="1">
    <location>
        <begin position="40"/>
        <end position="58"/>
    </location>
</feature>
<accession>A0A1H4P7Z9</accession>
<dbReference type="EMBL" id="FNSD01000001">
    <property type="protein sequence ID" value="SEC03573.1"/>
    <property type="molecule type" value="Genomic_DNA"/>
</dbReference>
<evidence type="ECO:0000313" key="2">
    <source>
        <dbReference type="EMBL" id="SEC03573.1"/>
    </source>
</evidence>
<dbReference type="RefSeq" id="WP_074654340.1">
    <property type="nucleotide sequence ID" value="NZ_FNSD01000001.1"/>
</dbReference>
<dbReference type="AlphaFoldDB" id="A0A1H4P7Z9"/>
<feature type="transmembrane region" description="Helical" evidence="1">
    <location>
        <begin position="9"/>
        <end position="28"/>
    </location>
</feature>
<evidence type="ECO:0000256" key="1">
    <source>
        <dbReference type="SAM" id="Phobius"/>
    </source>
</evidence>
<keyword evidence="1" id="KW-1133">Transmembrane helix</keyword>
<keyword evidence="1" id="KW-0812">Transmembrane</keyword>
<organism evidence="2 3">
    <name type="scientific">Terriglobus roseus</name>
    <dbReference type="NCBI Taxonomy" id="392734"/>
    <lineage>
        <taxon>Bacteria</taxon>
        <taxon>Pseudomonadati</taxon>
        <taxon>Acidobacteriota</taxon>
        <taxon>Terriglobia</taxon>
        <taxon>Terriglobales</taxon>
        <taxon>Acidobacteriaceae</taxon>
        <taxon>Terriglobus</taxon>
    </lineage>
</organism>
<name>A0A1H4P7Z9_9BACT</name>
<evidence type="ECO:0000313" key="3">
    <source>
        <dbReference type="Proteomes" id="UP000182409"/>
    </source>
</evidence>
<gene>
    <name evidence="2" type="ORF">SAMN05443244_2482</name>
</gene>
<dbReference type="Proteomes" id="UP000182409">
    <property type="component" value="Unassembled WGS sequence"/>
</dbReference>
<dbReference type="OrthoDB" id="121953at2"/>
<sequence length="65" mass="7556">MKEPTGKTWLSTMLFTWISSMAAGYFFSTPLTWREALKTFNYSVAFATLVWLFALVRWNRAIIKG</sequence>
<reference evidence="2 3" key="1">
    <citation type="submission" date="2016-10" db="EMBL/GenBank/DDBJ databases">
        <authorList>
            <person name="de Groot N.N."/>
        </authorList>
    </citation>
    <scope>NUCLEOTIDE SEQUENCE [LARGE SCALE GENOMIC DNA]</scope>
    <source>
        <strain evidence="2 3">AB35.6</strain>
    </source>
</reference>
<protein>
    <submittedName>
        <fullName evidence="2">Uncharacterized protein</fullName>
    </submittedName>
</protein>
<proteinExistence type="predicted"/>
<keyword evidence="1" id="KW-0472">Membrane</keyword>